<dbReference type="EMBL" id="LUHQ01000003">
    <property type="protein sequence ID" value="OAP05229.1"/>
    <property type="molecule type" value="Genomic_DNA"/>
</dbReference>
<protein>
    <submittedName>
        <fullName evidence="10">BHLH34</fullName>
    </submittedName>
</protein>
<evidence type="ECO:0000313" key="9">
    <source>
        <dbReference type="EMBL" id="CAA0383411.1"/>
    </source>
</evidence>
<dbReference type="EMBL" id="CACRSJ010000106">
    <property type="protein sequence ID" value="VYS58337.1"/>
    <property type="molecule type" value="Genomic_DNA"/>
</dbReference>
<evidence type="ECO:0000313" key="13">
    <source>
        <dbReference type="Proteomes" id="UP000426265"/>
    </source>
</evidence>
<dbReference type="GO" id="GO:0003700">
    <property type="term" value="F:DNA-binding transcription factor activity"/>
    <property type="evidence" value="ECO:0007669"/>
    <property type="project" value="InterPro"/>
</dbReference>
<accession>A0A5S9XF44</accession>
<keyword evidence="2" id="KW-0805">Transcription regulation</keyword>
<feature type="compositionally biased region" description="Basic and acidic residues" evidence="7">
    <location>
        <begin position="305"/>
        <end position="314"/>
    </location>
</feature>
<dbReference type="GO" id="GO:0005634">
    <property type="term" value="C:nucleus"/>
    <property type="evidence" value="ECO:0007669"/>
    <property type="project" value="UniProtKB-SubCell"/>
</dbReference>
<dbReference type="SMR" id="A0A178VFY4"/>
<keyword evidence="4" id="KW-0804">Transcription</keyword>
<dbReference type="EMBL" id="CACSHJ010000089">
    <property type="protein sequence ID" value="CAA0383411.1"/>
    <property type="molecule type" value="Genomic_DNA"/>
</dbReference>
<dbReference type="Proteomes" id="UP000078284">
    <property type="component" value="Chromosome 3"/>
</dbReference>
<dbReference type="PANTHER" id="PTHR46133">
    <property type="entry name" value="BHLH TRANSCRIPTION FACTOR"/>
    <property type="match status" value="1"/>
</dbReference>
<evidence type="ECO:0000313" key="10">
    <source>
        <dbReference type="EMBL" id="OAP05229.1"/>
    </source>
</evidence>
<name>A0A178VFY4_ARATH</name>
<evidence type="ECO:0000256" key="7">
    <source>
        <dbReference type="SAM" id="MobiDB-lite"/>
    </source>
</evidence>
<evidence type="ECO:0000313" key="12">
    <source>
        <dbReference type="Proteomes" id="UP000078284"/>
    </source>
</evidence>
<dbReference type="GO" id="GO:0003677">
    <property type="term" value="F:DNA binding"/>
    <property type="evidence" value="ECO:0007669"/>
    <property type="project" value="UniProtKB-KW"/>
</dbReference>
<dbReference type="OrthoDB" id="515493at2759"/>
<feature type="domain" description="BHLH" evidence="8">
    <location>
        <begin position="162"/>
        <end position="213"/>
    </location>
</feature>
<dbReference type="AlphaFoldDB" id="A0A178VFY4"/>
<dbReference type="PROSITE" id="PS50888">
    <property type="entry name" value="BHLH"/>
    <property type="match status" value="1"/>
</dbReference>
<dbReference type="ExpressionAtlas" id="A0A178VFY4">
    <property type="expression patterns" value="baseline and differential"/>
</dbReference>
<evidence type="ECO:0000256" key="3">
    <source>
        <dbReference type="ARBA" id="ARBA00023125"/>
    </source>
</evidence>
<gene>
    <name evidence="10" type="ordered locus">AXX17_At3g25060</name>
    <name evidence="11" type="ORF">AN1_LOCUS13783</name>
    <name evidence="9" type="ORF">C24_LOCUS13621</name>
</gene>
<keyword evidence="5" id="KW-0539">Nucleus</keyword>
<dbReference type="SMART" id="SM00353">
    <property type="entry name" value="HLH"/>
    <property type="match status" value="1"/>
</dbReference>
<dbReference type="PANTHER" id="PTHR46133:SF7">
    <property type="entry name" value="TRANSCRIPTION FACTOR BHLH34"/>
    <property type="match status" value="1"/>
</dbReference>
<dbReference type="Pfam" id="PF00010">
    <property type="entry name" value="HLH"/>
    <property type="match status" value="1"/>
</dbReference>
<feature type="coiled-coil region" evidence="6">
    <location>
        <begin position="203"/>
        <end position="258"/>
    </location>
</feature>
<comment type="subcellular location">
    <subcellularLocation>
        <location evidence="1">Nucleus</location>
    </subcellularLocation>
</comment>
<evidence type="ECO:0000256" key="2">
    <source>
        <dbReference type="ARBA" id="ARBA00023015"/>
    </source>
</evidence>
<evidence type="ECO:0000256" key="6">
    <source>
        <dbReference type="SAM" id="Coils"/>
    </source>
</evidence>
<keyword evidence="3" id="KW-0238">DNA-binding</keyword>
<evidence type="ECO:0000313" key="14">
    <source>
        <dbReference type="Proteomes" id="UP000434276"/>
    </source>
</evidence>
<dbReference type="Gene3D" id="4.10.280.10">
    <property type="entry name" value="Helix-loop-helix DNA-binding domain"/>
    <property type="match status" value="1"/>
</dbReference>
<sequence>MYPSIEDDDDLLAALCFDQSNGVEDPYGYMQTNEDNIFQDFGSCGVNLMQPQQEQFDSFNGNLEQVCSSFRGGNNGVVYSSSIGSAQLDLAASFSGVLQQETHQVCGFRGQNDDSAVPHLQQQQGQVFSGVVEINSSSSVGAVKEEFEEECSGKRRRTGSCSKPGTKACREKLRREKLNDKFMDLSSVLEPGRTPKTDKSAILDDAIRVVNQLRGEAHELQETNQKLLEEIKSLKADKNELREEKLVLKAEKEKMEQQLKSMVVPSPGFMPSQHPAAFHSHKMAVAYPYGYYPPNMPMWSPLPPADRDTSRDLKNLPPVA</sequence>
<dbReference type="InterPro" id="IPR011598">
    <property type="entry name" value="bHLH_dom"/>
</dbReference>
<keyword evidence="6" id="KW-0175">Coiled coil</keyword>
<dbReference type="GO" id="GO:0006879">
    <property type="term" value="P:intracellular iron ion homeostasis"/>
    <property type="evidence" value="ECO:0007669"/>
    <property type="project" value="InterPro"/>
</dbReference>
<evidence type="ECO:0000259" key="8">
    <source>
        <dbReference type="PROSITE" id="PS50888"/>
    </source>
</evidence>
<reference evidence="9 14" key="3">
    <citation type="submission" date="2019-12" db="EMBL/GenBank/DDBJ databases">
        <authorList>
            <person name="Jiao W.-B."/>
            <person name="Schneeberger K."/>
        </authorList>
    </citation>
    <scope>NUCLEOTIDE SEQUENCE [LARGE SCALE GENOMIC DNA]</scope>
    <source>
        <strain evidence="13">cv. An-1</strain>
        <strain evidence="14">cv. C24</strain>
    </source>
</reference>
<proteinExistence type="predicted"/>
<feature type="region of interest" description="Disordered" evidence="7">
    <location>
        <begin position="299"/>
        <end position="320"/>
    </location>
</feature>
<accession>A0A178VFY4</accession>
<evidence type="ECO:0000313" key="11">
    <source>
        <dbReference type="EMBL" id="VYS58337.1"/>
    </source>
</evidence>
<dbReference type="KEGG" id="ath:AT3G23210"/>
<reference evidence="12" key="1">
    <citation type="journal article" date="2016" name="Proc. Natl. Acad. Sci. U.S.A.">
        <title>Chromosome-level assembly of Arabidopsis thaliana Ler reveals the extent of translocation and inversion polymorphisms.</title>
        <authorList>
            <person name="Zapata L."/>
            <person name="Ding J."/>
            <person name="Willing E.M."/>
            <person name="Hartwig B."/>
            <person name="Bezdan D."/>
            <person name="Jiao W.B."/>
            <person name="Patel V."/>
            <person name="Velikkakam James G."/>
            <person name="Koornneef M."/>
            <person name="Ossowski S."/>
            <person name="Schneeberger K."/>
        </authorList>
    </citation>
    <scope>NUCLEOTIDE SEQUENCE [LARGE SCALE GENOMIC DNA]</scope>
    <source>
        <strain evidence="12">cv. Landsberg erecta</strain>
    </source>
</reference>
<dbReference type="InterPro" id="IPR044818">
    <property type="entry name" value="ILR3-like"/>
</dbReference>
<dbReference type="FunFam" id="4.10.280.10:FF:000165">
    <property type="entry name" value="Transcription factor bHLH104"/>
    <property type="match status" value="1"/>
</dbReference>
<dbReference type="Proteomes" id="UP000426265">
    <property type="component" value="Unassembled WGS sequence"/>
</dbReference>
<evidence type="ECO:0000256" key="1">
    <source>
        <dbReference type="ARBA" id="ARBA00004123"/>
    </source>
</evidence>
<dbReference type="InterPro" id="IPR036638">
    <property type="entry name" value="HLH_DNA-bd_sf"/>
</dbReference>
<evidence type="ECO:0000256" key="4">
    <source>
        <dbReference type="ARBA" id="ARBA00023163"/>
    </source>
</evidence>
<evidence type="ECO:0000256" key="5">
    <source>
        <dbReference type="ARBA" id="ARBA00023242"/>
    </source>
</evidence>
<reference evidence="10" key="2">
    <citation type="submission" date="2016-03" db="EMBL/GenBank/DDBJ databases">
        <title>Full-length assembly of Arabidopsis thaliana Ler reveals the complement of translocations and inversions.</title>
        <authorList>
            <person name="Zapata L."/>
            <person name="Schneeberger K."/>
            <person name="Ossowski S."/>
        </authorList>
    </citation>
    <scope>NUCLEOTIDE SEQUENCE [LARGE SCALE GENOMIC DNA]</scope>
    <source>
        <tissue evidence="10">Leaf</tissue>
    </source>
</reference>
<dbReference type="GO" id="GO:0046983">
    <property type="term" value="F:protein dimerization activity"/>
    <property type="evidence" value="ECO:0007669"/>
    <property type="project" value="InterPro"/>
</dbReference>
<dbReference type="SUPFAM" id="SSF47459">
    <property type="entry name" value="HLH, helix-loop-helix DNA-binding domain"/>
    <property type="match status" value="1"/>
</dbReference>
<organism evidence="10 12">
    <name type="scientific">Arabidopsis thaliana</name>
    <name type="common">Mouse-ear cress</name>
    <dbReference type="NCBI Taxonomy" id="3702"/>
    <lineage>
        <taxon>Eukaryota</taxon>
        <taxon>Viridiplantae</taxon>
        <taxon>Streptophyta</taxon>
        <taxon>Embryophyta</taxon>
        <taxon>Tracheophyta</taxon>
        <taxon>Spermatophyta</taxon>
        <taxon>Magnoliopsida</taxon>
        <taxon>eudicotyledons</taxon>
        <taxon>Gunneridae</taxon>
        <taxon>Pentapetalae</taxon>
        <taxon>rosids</taxon>
        <taxon>malvids</taxon>
        <taxon>Brassicales</taxon>
        <taxon>Brassicaceae</taxon>
        <taxon>Camelineae</taxon>
        <taxon>Arabidopsis</taxon>
    </lineage>
</organism>
<dbReference type="CDD" id="cd11446">
    <property type="entry name" value="bHLH_AtILR3_like"/>
    <property type="match status" value="1"/>
</dbReference>
<dbReference type="Proteomes" id="UP000434276">
    <property type="component" value="Unassembled WGS sequence"/>
</dbReference>